<dbReference type="AlphaFoldDB" id="A0A0K8T0S6"/>
<organism evidence="1">
    <name type="scientific">Lygus hesperus</name>
    <name type="common">Western plant bug</name>
    <dbReference type="NCBI Taxonomy" id="30085"/>
    <lineage>
        <taxon>Eukaryota</taxon>
        <taxon>Metazoa</taxon>
        <taxon>Ecdysozoa</taxon>
        <taxon>Arthropoda</taxon>
        <taxon>Hexapoda</taxon>
        <taxon>Insecta</taxon>
        <taxon>Pterygota</taxon>
        <taxon>Neoptera</taxon>
        <taxon>Paraneoptera</taxon>
        <taxon>Hemiptera</taxon>
        <taxon>Heteroptera</taxon>
        <taxon>Panheteroptera</taxon>
        <taxon>Cimicomorpha</taxon>
        <taxon>Miridae</taxon>
        <taxon>Mirini</taxon>
        <taxon>Lygus</taxon>
    </lineage>
</organism>
<evidence type="ECO:0000313" key="1">
    <source>
        <dbReference type="EMBL" id="JAG59127.1"/>
    </source>
</evidence>
<name>A0A0K8T0S6_LYGHE</name>
<dbReference type="EMBL" id="GBRD01006694">
    <property type="protein sequence ID" value="JAG59127.1"/>
    <property type="molecule type" value="Transcribed_RNA"/>
</dbReference>
<proteinExistence type="predicted"/>
<sequence length="129" mass="15300">NKCYEFKQFRGTKEREKKEGTREEVMEKPKCPQLDVRLRYHLHRWKRMRKRPIEMHFGKFGQKPLRKYLDVLGMTNNGPLHSTWRFKEITTSLRSEGANGTRVSAGVLKGRRTRTDAGKRGRRRQGIVT</sequence>
<reference evidence="1" key="1">
    <citation type="submission" date="2014-09" db="EMBL/GenBank/DDBJ databases">
        <authorList>
            <person name="Magalhaes I.L.F."/>
            <person name="Oliveira U."/>
            <person name="Santos F.R."/>
            <person name="Vidigal T.H.D.A."/>
            <person name="Brescovit A.D."/>
            <person name="Santos A.J."/>
        </authorList>
    </citation>
    <scope>NUCLEOTIDE SEQUENCE</scope>
</reference>
<protein>
    <submittedName>
        <fullName evidence="1">Uncharacterized protein</fullName>
    </submittedName>
</protein>
<accession>A0A0K8T0S6</accession>
<feature type="non-terminal residue" evidence="1">
    <location>
        <position position="1"/>
    </location>
</feature>